<evidence type="ECO:0000313" key="1">
    <source>
        <dbReference type="EMBL" id="CAG7822839.1"/>
    </source>
</evidence>
<dbReference type="AlphaFoldDB" id="A0A8J2PIB4"/>
<sequence>MEGGGRTRKRNIGKVDYNFVANLSSSLCRVVEKGLSIYVYREELEDPRNEGLNGNLIANLEALLLLCQKLFNSGAMGPVLRNFPWAQEAEE</sequence>
<comment type="caution">
    <text evidence="1">The sequence shown here is derived from an EMBL/GenBank/DDBJ whole genome shotgun (WGS) entry which is preliminary data.</text>
</comment>
<proteinExistence type="predicted"/>
<organism evidence="1 2">
    <name type="scientific">Allacma fusca</name>
    <dbReference type="NCBI Taxonomy" id="39272"/>
    <lineage>
        <taxon>Eukaryota</taxon>
        <taxon>Metazoa</taxon>
        <taxon>Ecdysozoa</taxon>
        <taxon>Arthropoda</taxon>
        <taxon>Hexapoda</taxon>
        <taxon>Collembola</taxon>
        <taxon>Symphypleona</taxon>
        <taxon>Sminthuridae</taxon>
        <taxon>Allacma</taxon>
    </lineage>
</organism>
<evidence type="ECO:0000313" key="2">
    <source>
        <dbReference type="Proteomes" id="UP000708208"/>
    </source>
</evidence>
<dbReference type="EMBL" id="CAJVCH010527632">
    <property type="protein sequence ID" value="CAG7822839.1"/>
    <property type="molecule type" value="Genomic_DNA"/>
</dbReference>
<reference evidence="1" key="1">
    <citation type="submission" date="2021-06" db="EMBL/GenBank/DDBJ databases">
        <authorList>
            <person name="Hodson N. C."/>
            <person name="Mongue J. A."/>
            <person name="Jaron S. K."/>
        </authorList>
    </citation>
    <scope>NUCLEOTIDE SEQUENCE</scope>
</reference>
<keyword evidence="2" id="KW-1185">Reference proteome</keyword>
<protein>
    <submittedName>
        <fullName evidence="1">Uncharacterized protein</fullName>
    </submittedName>
</protein>
<gene>
    <name evidence="1" type="ORF">AFUS01_LOCUS33089</name>
</gene>
<name>A0A8J2PIB4_9HEXA</name>
<dbReference type="Proteomes" id="UP000708208">
    <property type="component" value="Unassembled WGS sequence"/>
</dbReference>
<accession>A0A8J2PIB4</accession>